<dbReference type="RefSeq" id="WP_345431853.1">
    <property type="nucleotide sequence ID" value="NZ_BAABHK010000004.1"/>
</dbReference>
<dbReference type="PROSITE" id="PS51186">
    <property type="entry name" value="GNAT"/>
    <property type="match status" value="1"/>
</dbReference>
<dbReference type="Pfam" id="PF00583">
    <property type="entry name" value="Acetyltransf_1"/>
    <property type="match status" value="1"/>
</dbReference>
<evidence type="ECO:0000259" key="1">
    <source>
        <dbReference type="PROSITE" id="PS51186"/>
    </source>
</evidence>
<dbReference type="PIRSF" id="PIRSF021603">
    <property type="entry name" value="UCP21603_acetyltransf"/>
    <property type="match status" value="1"/>
</dbReference>
<name>A0ABP8UA98_9ACTN</name>
<protein>
    <submittedName>
        <fullName evidence="2">GNAT family N-acetyltransferase</fullName>
    </submittedName>
</protein>
<feature type="domain" description="N-acetyltransferase" evidence="1">
    <location>
        <begin position="139"/>
        <end position="280"/>
    </location>
</feature>
<dbReference type="InterPro" id="IPR000182">
    <property type="entry name" value="GNAT_dom"/>
</dbReference>
<accession>A0ABP8UA98</accession>
<keyword evidence="3" id="KW-1185">Reference proteome</keyword>
<comment type="caution">
    <text evidence="2">The sequence shown here is derived from an EMBL/GenBank/DDBJ whole genome shotgun (WGS) entry which is preliminary data.</text>
</comment>
<dbReference type="EMBL" id="BAABHK010000004">
    <property type="protein sequence ID" value="GAA4626428.1"/>
    <property type="molecule type" value="Genomic_DNA"/>
</dbReference>
<evidence type="ECO:0000313" key="2">
    <source>
        <dbReference type="EMBL" id="GAA4626428.1"/>
    </source>
</evidence>
<dbReference type="Gene3D" id="3.40.630.30">
    <property type="match status" value="1"/>
</dbReference>
<dbReference type="Proteomes" id="UP001501442">
    <property type="component" value="Unassembled WGS sequence"/>
</dbReference>
<proteinExistence type="predicted"/>
<dbReference type="InterPro" id="IPR016181">
    <property type="entry name" value="Acyl_CoA_acyltransferase"/>
</dbReference>
<dbReference type="InterPro" id="IPR025289">
    <property type="entry name" value="DUF4081"/>
</dbReference>
<sequence>MLRTSPVRLLDDRHRDAVLEILDADPVSNVFVGSRVYGAGVDPGRLGAEIWGFHRGGRLTSLCYSGANLVPVAADREAARHFADRARSQGRRCSSIVGPVPAVTEMWNALRPSWGPPRAVRAAQPVMSTVAPPPVQPDPAVRRVTMNDFDILYPACVAMFTEEVGVSPQSGDGGVLYRARVAELIRARRAFARIEDGRVVFKAEIGAVTPYACQVQGVWVHPELRGRRYAVHGMAAVVIEALRSIAPAVTLYVNDFNAPARATYRRVGFHDVDTFMSVMF</sequence>
<gene>
    <name evidence="2" type="ORF">GCM10023196_034650</name>
</gene>
<reference evidence="3" key="1">
    <citation type="journal article" date="2019" name="Int. J. Syst. Evol. Microbiol.">
        <title>The Global Catalogue of Microorganisms (GCM) 10K type strain sequencing project: providing services to taxonomists for standard genome sequencing and annotation.</title>
        <authorList>
            <consortium name="The Broad Institute Genomics Platform"/>
            <consortium name="The Broad Institute Genome Sequencing Center for Infectious Disease"/>
            <person name="Wu L."/>
            <person name="Ma J."/>
        </authorList>
    </citation>
    <scope>NUCLEOTIDE SEQUENCE [LARGE SCALE GENOMIC DNA]</scope>
    <source>
        <strain evidence="3">JCM 17939</strain>
    </source>
</reference>
<organism evidence="2 3">
    <name type="scientific">Actinoallomurus vinaceus</name>
    <dbReference type="NCBI Taxonomy" id="1080074"/>
    <lineage>
        <taxon>Bacteria</taxon>
        <taxon>Bacillati</taxon>
        <taxon>Actinomycetota</taxon>
        <taxon>Actinomycetes</taxon>
        <taxon>Streptosporangiales</taxon>
        <taxon>Thermomonosporaceae</taxon>
        <taxon>Actinoallomurus</taxon>
    </lineage>
</organism>
<evidence type="ECO:0000313" key="3">
    <source>
        <dbReference type="Proteomes" id="UP001501442"/>
    </source>
</evidence>
<dbReference type="SUPFAM" id="SSF55729">
    <property type="entry name" value="Acyl-CoA N-acyltransferases (Nat)"/>
    <property type="match status" value="1"/>
</dbReference>
<dbReference type="Pfam" id="PF13312">
    <property type="entry name" value="DUF4081"/>
    <property type="match status" value="1"/>
</dbReference>
<dbReference type="InterPro" id="IPR016794">
    <property type="entry name" value="UCP21603_acetyltransf"/>
</dbReference>